<feature type="region of interest" description="Disordered" evidence="1">
    <location>
        <begin position="1"/>
        <end position="40"/>
    </location>
</feature>
<dbReference type="EMBL" id="LGRX02016270">
    <property type="protein sequence ID" value="KAK3262355.1"/>
    <property type="molecule type" value="Genomic_DNA"/>
</dbReference>
<protein>
    <recommendedName>
        <fullName evidence="2">S phase cyclin A-associated protein in the endoplasmic reticulum N-terminal domain-containing protein</fullName>
    </recommendedName>
</protein>
<evidence type="ECO:0000259" key="2">
    <source>
        <dbReference type="Pfam" id="PF16501"/>
    </source>
</evidence>
<dbReference type="Proteomes" id="UP001190700">
    <property type="component" value="Unassembled WGS sequence"/>
</dbReference>
<feature type="non-terminal residue" evidence="3">
    <location>
        <position position="474"/>
    </location>
</feature>
<feature type="region of interest" description="Disordered" evidence="1">
    <location>
        <begin position="416"/>
        <end position="446"/>
    </location>
</feature>
<gene>
    <name evidence="3" type="ORF">CYMTET_28785</name>
</gene>
<dbReference type="PANTHER" id="PTHR31434">
    <property type="entry name" value="S PHASE CYCLIN A-ASSOCIATED PROTEIN IN THE ENDOPLASMIC RETICULUM"/>
    <property type="match status" value="1"/>
</dbReference>
<evidence type="ECO:0000313" key="3">
    <source>
        <dbReference type="EMBL" id="KAK3262355.1"/>
    </source>
</evidence>
<dbReference type="AlphaFoldDB" id="A0AAE0KVW1"/>
<feature type="region of interest" description="Disordered" evidence="1">
    <location>
        <begin position="135"/>
        <end position="214"/>
    </location>
</feature>
<comment type="caution">
    <text evidence="3">The sequence shown here is derived from an EMBL/GenBank/DDBJ whole genome shotgun (WGS) entry which is preliminary data.</text>
</comment>
<feature type="compositionally biased region" description="Basic and acidic residues" evidence="1">
    <location>
        <begin position="368"/>
        <end position="383"/>
    </location>
</feature>
<proteinExistence type="predicted"/>
<dbReference type="InterPro" id="IPR032446">
    <property type="entry name" value="SCAPER_N"/>
</dbReference>
<dbReference type="Pfam" id="PF16501">
    <property type="entry name" value="SCAPER_N"/>
    <property type="match status" value="1"/>
</dbReference>
<evidence type="ECO:0000256" key="1">
    <source>
        <dbReference type="SAM" id="MobiDB-lite"/>
    </source>
</evidence>
<keyword evidence="4" id="KW-1185">Reference proteome</keyword>
<feature type="compositionally biased region" description="Polar residues" evidence="1">
    <location>
        <begin position="202"/>
        <end position="211"/>
    </location>
</feature>
<dbReference type="PANTHER" id="PTHR31434:SF2">
    <property type="entry name" value="S PHASE CYCLIN A-ASSOCIATED PROTEIN IN THE ENDOPLASMIC RETICULUM"/>
    <property type="match status" value="1"/>
</dbReference>
<feature type="compositionally biased region" description="Basic and acidic residues" evidence="1">
    <location>
        <begin position="137"/>
        <end position="149"/>
    </location>
</feature>
<feature type="domain" description="S phase cyclin A-associated protein in the endoplasmic reticulum N-terminal" evidence="2">
    <location>
        <begin position="46"/>
        <end position="129"/>
    </location>
</feature>
<feature type="compositionally biased region" description="Basic and acidic residues" evidence="1">
    <location>
        <begin position="426"/>
        <end position="438"/>
    </location>
</feature>
<name>A0AAE0KVW1_9CHLO</name>
<feature type="non-terminal residue" evidence="3">
    <location>
        <position position="1"/>
    </location>
</feature>
<feature type="compositionally biased region" description="Low complexity" evidence="1">
    <location>
        <begin position="151"/>
        <end position="173"/>
    </location>
</feature>
<sequence>EVPPERNSGGRVAPDSPPESSRGAGDRRSAAEAASGPPRSLRSGLFRQRLWTYLFRNMRRAIDEVYFMCEVEGDVEQVHLTVSILEESVVDFRRLVENVMEQHRFESEKGGETPTAIAWEVRCTDASAKHVAMLSSMREEGGESAEGRSKGGSSPTGGSPSGGHSPKGGLSPKEGSKSKDGVGGKSSNSRSPPVRSKPKVSGRSQVPQLKSQRALYRDRAVTALEVEVPGALQEDGSEAQTGGSPLHLFGDAEMSPQQEASLMACLENEDDTTTPEEMIPEEMTPWARGLPAFFLEDHGGMLESALPDSWEELAELEKELASELGYSEEEEEQGHSSHSWRDVLSGTEGEGGRSLHSKLMSPDRKKRSPGEMRRVVEEKQRRAEQQRLMIHHERKYRLARAEGDRQAVRTHVQHTREQLVNQSQEKQSRSQSLREQHIKNVARRASAENRKVQEVLFINELDAENRKLSIEQKL</sequence>
<accession>A0AAE0KVW1</accession>
<feature type="region of interest" description="Disordered" evidence="1">
    <location>
        <begin position="323"/>
        <end position="383"/>
    </location>
</feature>
<organism evidence="3 4">
    <name type="scientific">Cymbomonas tetramitiformis</name>
    <dbReference type="NCBI Taxonomy" id="36881"/>
    <lineage>
        <taxon>Eukaryota</taxon>
        <taxon>Viridiplantae</taxon>
        <taxon>Chlorophyta</taxon>
        <taxon>Pyramimonadophyceae</taxon>
        <taxon>Pyramimonadales</taxon>
        <taxon>Pyramimonadaceae</taxon>
        <taxon>Cymbomonas</taxon>
    </lineage>
</organism>
<reference evidence="3 4" key="1">
    <citation type="journal article" date="2015" name="Genome Biol. Evol.">
        <title>Comparative Genomics of a Bacterivorous Green Alga Reveals Evolutionary Causalities and Consequences of Phago-Mixotrophic Mode of Nutrition.</title>
        <authorList>
            <person name="Burns J.A."/>
            <person name="Paasch A."/>
            <person name="Narechania A."/>
            <person name="Kim E."/>
        </authorList>
    </citation>
    <scope>NUCLEOTIDE SEQUENCE [LARGE SCALE GENOMIC DNA]</scope>
    <source>
        <strain evidence="3 4">PLY_AMNH</strain>
    </source>
</reference>
<evidence type="ECO:0000313" key="4">
    <source>
        <dbReference type="Proteomes" id="UP001190700"/>
    </source>
</evidence>